<feature type="active site" description="Nucleophile" evidence="2">
    <location>
        <position position="113"/>
    </location>
</feature>
<dbReference type="Gene3D" id="3.40.50.1820">
    <property type="entry name" value="alpha/beta hydrolase"/>
    <property type="match status" value="1"/>
</dbReference>
<sequence length="310" mass="32997">MLTVERATGVPNYELVGPAGAPVVVALGGISANAHAGATAADPAPGWWDPVVGRGRALDTTRLRVLGIDWLDGGRGDDGRPARIVTTYDQADALVAALDAVEVERVHAVIGASYGGMVALAFAERYPERVERLVVVSAPHEAHPLSTALRTVQRRVVELGIETGRAHDALALARALAMTTYRGAREFAERFDSRPDTIDGADATFPVERYILHHGRKFAAAWRPERFLALSLSADLHRVDPAAVRVPTTLVAAEGDAIVPREQMAELSMLLGAPNTLVDLASRNGHDAFLTEPAAIGRILATALCTRSFA</sequence>
<dbReference type="PIRSF" id="PIRSF000443">
    <property type="entry name" value="Homoser_Ac_trans"/>
    <property type="match status" value="1"/>
</dbReference>
<dbReference type="Pfam" id="PF00561">
    <property type="entry name" value="Abhydrolase_1"/>
    <property type="match status" value="1"/>
</dbReference>
<protein>
    <submittedName>
        <fullName evidence="4">Homoserine O-acetyltransferase</fullName>
    </submittedName>
</protein>
<evidence type="ECO:0000259" key="3">
    <source>
        <dbReference type="Pfam" id="PF00561"/>
    </source>
</evidence>
<dbReference type="OrthoDB" id="9800754at2"/>
<feature type="active site" evidence="2">
    <location>
        <position position="256"/>
    </location>
</feature>
<keyword evidence="5" id="KW-1185">Reference proteome</keyword>
<dbReference type="RefSeq" id="WP_104023267.1">
    <property type="nucleotide sequence ID" value="NZ_CP007129.1"/>
</dbReference>
<gene>
    <name evidence="4" type="ORF">J421_4947</name>
</gene>
<feature type="active site" evidence="2">
    <location>
        <position position="286"/>
    </location>
</feature>
<geneLocation type="plasmid" evidence="4 5">
    <name>1</name>
</geneLocation>
<dbReference type="PRINTS" id="PR00111">
    <property type="entry name" value="ABHYDROLASE"/>
</dbReference>
<keyword evidence="1 4" id="KW-0808">Transferase</keyword>
<dbReference type="PANTHER" id="PTHR32268:SF11">
    <property type="entry name" value="HOMOSERINE O-ACETYLTRANSFERASE"/>
    <property type="match status" value="1"/>
</dbReference>
<feature type="domain" description="AB hydrolase-1" evidence="3">
    <location>
        <begin position="47"/>
        <end position="293"/>
    </location>
</feature>
<dbReference type="KEGG" id="gba:J421_4947"/>
<dbReference type="Proteomes" id="UP000019151">
    <property type="component" value="Plasmid 1"/>
</dbReference>
<dbReference type="InterPro" id="IPR029058">
    <property type="entry name" value="AB_hydrolase_fold"/>
</dbReference>
<dbReference type="AlphaFoldDB" id="W0RPR1"/>
<dbReference type="SUPFAM" id="SSF53474">
    <property type="entry name" value="alpha/beta-Hydrolases"/>
    <property type="match status" value="1"/>
</dbReference>
<evidence type="ECO:0000256" key="1">
    <source>
        <dbReference type="ARBA" id="ARBA00022679"/>
    </source>
</evidence>
<dbReference type="NCBIfam" id="NF006449">
    <property type="entry name" value="PRK08775.1"/>
    <property type="match status" value="1"/>
</dbReference>
<dbReference type="InParanoid" id="W0RPR1"/>
<evidence type="ECO:0000256" key="2">
    <source>
        <dbReference type="PIRSR" id="PIRSR000443-1"/>
    </source>
</evidence>
<evidence type="ECO:0000313" key="5">
    <source>
        <dbReference type="Proteomes" id="UP000019151"/>
    </source>
</evidence>
<proteinExistence type="predicted"/>
<dbReference type="GO" id="GO:0009092">
    <property type="term" value="P:homoserine metabolic process"/>
    <property type="evidence" value="ECO:0007669"/>
    <property type="project" value="TreeGrafter"/>
</dbReference>
<organism evidence="4 5">
    <name type="scientific">Gemmatirosa kalamazoonensis</name>
    <dbReference type="NCBI Taxonomy" id="861299"/>
    <lineage>
        <taxon>Bacteria</taxon>
        <taxon>Pseudomonadati</taxon>
        <taxon>Gemmatimonadota</taxon>
        <taxon>Gemmatimonadia</taxon>
        <taxon>Gemmatimonadales</taxon>
        <taxon>Gemmatimonadaceae</taxon>
        <taxon>Gemmatirosa</taxon>
    </lineage>
</organism>
<dbReference type="GO" id="GO:0004414">
    <property type="term" value="F:homoserine O-acetyltransferase activity"/>
    <property type="evidence" value="ECO:0007669"/>
    <property type="project" value="TreeGrafter"/>
</dbReference>
<dbReference type="InterPro" id="IPR000073">
    <property type="entry name" value="AB_hydrolase_1"/>
</dbReference>
<dbReference type="EMBL" id="CP007129">
    <property type="protein sequence ID" value="AHG92482.1"/>
    <property type="molecule type" value="Genomic_DNA"/>
</dbReference>
<accession>W0RPR1</accession>
<evidence type="ECO:0000313" key="4">
    <source>
        <dbReference type="EMBL" id="AHG92482.1"/>
    </source>
</evidence>
<reference evidence="4 5" key="1">
    <citation type="journal article" date="2014" name="Genome Announc.">
        <title>Genome Sequence and Methylome of Soil Bacterium Gemmatirosa kalamazoonensis KBS708T, a Member of the Rarely Cultivated Gemmatimonadetes Phylum.</title>
        <authorList>
            <person name="Debruyn J.M."/>
            <person name="Radosevich M."/>
            <person name="Wommack K.E."/>
            <person name="Polson S.W."/>
            <person name="Hauser L.J."/>
            <person name="Fawaz M.N."/>
            <person name="Korlach J."/>
            <person name="Tsai Y.C."/>
        </authorList>
    </citation>
    <scope>NUCLEOTIDE SEQUENCE [LARGE SCALE GENOMIC DNA]</scope>
    <source>
        <strain evidence="4 5">KBS708</strain>
        <plasmid evidence="5">Plasmid 1</plasmid>
    </source>
</reference>
<dbReference type="PANTHER" id="PTHR32268">
    <property type="entry name" value="HOMOSERINE O-ACETYLTRANSFERASE"/>
    <property type="match status" value="1"/>
</dbReference>
<dbReference type="HOGENOM" id="CLU_028760_3_0_0"/>
<keyword evidence="4" id="KW-0614">Plasmid</keyword>
<dbReference type="GO" id="GO:0009086">
    <property type="term" value="P:methionine biosynthetic process"/>
    <property type="evidence" value="ECO:0007669"/>
    <property type="project" value="TreeGrafter"/>
</dbReference>
<name>W0RPR1_9BACT</name>
<dbReference type="InterPro" id="IPR008220">
    <property type="entry name" value="HAT_MetX-like"/>
</dbReference>